<comment type="caution">
    <text evidence="3">The sequence shown here is derived from an EMBL/GenBank/DDBJ whole genome shotgun (WGS) entry which is preliminary data.</text>
</comment>
<keyword evidence="4" id="KW-1185">Reference proteome</keyword>
<dbReference type="Gene3D" id="3.30.450.40">
    <property type="match status" value="1"/>
</dbReference>
<dbReference type="SUPFAM" id="SSF55781">
    <property type="entry name" value="GAF domain-like"/>
    <property type="match status" value="1"/>
</dbReference>
<dbReference type="Pfam" id="PF02954">
    <property type="entry name" value="HTH_8"/>
    <property type="match status" value="1"/>
</dbReference>
<dbReference type="InterPro" id="IPR009057">
    <property type="entry name" value="Homeodomain-like_sf"/>
</dbReference>
<evidence type="ECO:0000259" key="1">
    <source>
        <dbReference type="Pfam" id="PF01590"/>
    </source>
</evidence>
<feature type="domain" description="DNA binding HTH" evidence="2">
    <location>
        <begin position="285"/>
        <end position="325"/>
    </location>
</feature>
<dbReference type="SUPFAM" id="SSF46689">
    <property type="entry name" value="Homeodomain-like"/>
    <property type="match status" value="1"/>
</dbReference>
<accession>A0ABW1S6K4</accession>
<name>A0ABW1S6K4_9PROT</name>
<dbReference type="EMBL" id="JBHSSW010000004">
    <property type="protein sequence ID" value="MFC6197158.1"/>
    <property type="molecule type" value="Genomic_DNA"/>
</dbReference>
<evidence type="ECO:0000313" key="3">
    <source>
        <dbReference type="EMBL" id="MFC6197158.1"/>
    </source>
</evidence>
<dbReference type="InterPro" id="IPR002197">
    <property type="entry name" value="HTH_Fis"/>
</dbReference>
<evidence type="ECO:0000313" key="4">
    <source>
        <dbReference type="Proteomes" id="UP001596303"/>
    </source>
</evidence>
<protein>
    <submittedName>
        <fullName evidence="3">GAF domain-containing protein</fullName>
    </submittedName>
</protein>
<feature type="domain" description="GAF" evidence="1">
    <location>
        <begin position="74"/>
        <end position="191"/>
    </location>
</feature>
<dbReference type="Proteomes" id="UP001596303">
    <property type="component" value="Unassembled WGS sequence"/>
</dbReference>
<reference evidence="4" key="1">
    <citation type="journal article" date="2019" name="Int. J. Syst. Evol. Microbiol.">
        <title>The Global Catalogue of Microorganisms (GCM) 10K type strain sequencing project: providing services to taxonomists for standard genome sequencing and annotation.</title>
        <authorList>
            <consortium name="The Broad Institute Genomics Platform"/>
            <consortium name="The Broad Institute Genome Sequencing Center for Infectious Disease"/>
            <person name="Wu L."/>
            <person name="Ma J."/>
        </authorList>
    </citation>
    <scope>NUCLEOTIDE SEQUENCE [LARGE SCALE GENOMIC DNA]</scope>
    <source>
        <strain evidence="4">CGMCC-1.15741</strain>
    </source>
</reference>
<dbReference type="Pfam" id="PF01590">
    <property type="entry name" value="GAF"/>
    <property type="match status" value="1"/>
</dbReference>
<gene>
    <name evidence="3" type="ORF">ACFQDM_03670</name>
</gene>
<sequence length="329" mass="35934">MSDRSIPSDPARDPLRHADHVRAIVASKRAAATSPLAASWVRSLTTFGLDPEQTRSTDRLENRKLREHREAAGDMLNISQPVMDRLFSSIGLAGCSVFLTDSDGVVLDQRTPASEDKVFERAGLWAGAVWSESVQGTNGIGTCISEARSVLIYRDEHFRVGNTQMSCMGAPIFDAYGRLAAVLDVSSCREDVNRPLAKLIHQSVCDAARQIEADNFHSTFASKRILRHPSDGQKGAVLFAIDQDDLVVGATRGARQAYGLTDESFQAPRPAGDLFGDNEARGVGLESAERRELRRALARSNGNMTATAKRLGISRATLYRRLEKHGLTD</sequence>
<dbReference type="RefSeq" id="WP_377375637.1">
    <property type="nucleotide sequence ID" value="NZ_JBHSSW010000004.1"/>
</dbReference>
<proteinExistence type="predicted"/>
<organism evidence="3 4">
    <name type="scientific">Ponticaulis profundi</name>
    <dbReference type="NCBI Taxonomy" id="2665222"/>
    <lineage>
        <taxon>Bacteria</taxon>
        <taxon>Pseudomonadati</taxon>
        <taxon>Pseudomonadota</taxon>
        <taxon>Alphaproteobacteria</taxon>
        <taxon>Hyphomonadales</taxon>
        <taxon>Hyphomonadaceae</taxon>
        <taxon>Ponticaulis</taxon>
    </lineage>
</organism>
<dbReference type="InterPro" id="IPR003018">
    <property type="entry name" value="GAF"/>
</dbReference>
<dbReference type="InterPro" id="IPR029016">
    <property type="entry name" value="GAF-like_dom_sf"/>
</dbReference>
<dbReference type="PRINTS" id="PR01590">
    <property type="entry name" value="HTHFIS"/>
</dbReference>
<evidence type="ECO:0000259" key="2">
    <source>
        <dbReference type="Pfam" id="PF02954"/>
    </source>
</evidence>
<dbReference type="Gene3D" id="1.10.10.60">
    <property type="entry name" value="Homeodomain-like"/>
    <property type="match status" value="1"/>
</dbReference>